<organism evidence="2 3">
    <name type="scientific">Kribbella lupini</name>
    <dbReference type="NCBI Taxonomy" id="291602"/>
    <lineage>
        <taxon>Bacteria</taxon>
        <taxon>Bacillati</taxon>
        <taxon>Actinomycetota</taxon>
        <taxon>Actinomycetes</taxon>
        <taxon>Propionibacteriales</taxon>
        <taxon>Kribbellaceae</taxon>
        <taxon>Kribbella</taxon>
    </lineage>
</organism>
<dbReference type="SUPFAM" id="SSF52540">
    <property type="entry name" value="P-loop containing nucleoside triphosphate hydrolases"/>
    <property type="match status" value="1"/>
</dbReference>
<dbReference type="PANTHER" id="PTHR47691:SF3">
    <property type="entry name" value="HTH-TYPE TRANSCRIPTIONAL REGULATOR RV0890C-RELATED"/>
    <property type="match status" value="1"/>
</dbReference>
<sequence>MTEPIKNDFSGSAHIVVQAGTIEGGVHFGAQRAYSAPQQLPPASRAFVGRDGQLATLDDVLLPGPGATSTALIVGAPGTGKTALALQWAHQNAGGFEDGVLYCDLQGWGISPPVEPDVAVADFLLALGGRADDLPNTLAGRTAAYRSRIAGRRLLVVLDNVRSAAQITPLLPTSPLCSVIVTSRHDLPSLVIHRAATRVTLRELEIDDAVGLLRRFVGDRPASDRDRLEDLAAICGHLPLALMVVAEALVSRPSLAVDSVLTELADVSGRLKGLRGSDETSDVRTVFSWSYGLLDELGKKAFVAVGLIPGRTFTPSLVGAVSGMPTRDAATALRALARAHLVTELSEDRYFAHDLLRLYAADLASDGLGPDGLLAGRKRLFDYYLRISRRADQLIAPRRYRTEMDPDVQDIDIAALGFISPVEALEWLDVERDNVVAACRIDDPALDRRRWQLAHYYRGYFFLSKLLDAWLEAHQLALGAAVRSGDKHGEALCRSDLGLALDERGEGEAALEQFELASNLFEEIGDEYGQHSMMGRKARVRRLSGDADGARDLLETALTFYRANDLQRNVAITLRSLALAKWALEDADAAKAHLQEAAQICAVENLDLEGAMTQNSLGAVLARAGHPLEAEQAYDAARAAAIGCGAGYEVARALRGLATLRSTDDPETAARHLEEARTLLLELGSRDVTEVEEQLRLIIRRLRSPG</sequence>
<dbReference type="SUPFAM" id="SSF48452">
    <property type="entry name" value="TPR-like"/>
    <property type="match status" value="2"/>
</dbReference>
<dbReference type="PRINTS" id="PR00364">
    <property type="entry name" value="DISEASERSIST"/>
</dbReference>
<dbReference type="InterPro" id="IPR027417">
    <property type="entry name" value="P-loop_NTPase"/>
</dbReference>
<comment type="caution">
    <text evidence="2">The sequence shown here is derived from an EMBL/GenBank/DDBJ whole genome shotgun (WGS) entry which is preliminary data.</text>
</comment>
<dbReference type="RefSeq" id="WP_344183317.1">
    <property type="nucleotide sequence ID" value="NZ_BAAANC010000005.1"/>
</dbReference>
<dbReference type="Gene3D" id="3.40.50.300">
    <property type="entry name" value="P-loop containing nucleotide triphosphate hydrolases"/>
    <property type="match status" value="1"/>
</dbReference>
<reference evidence="3" key="1">
    <citation type="journal article" date="2019" name="Int. J. Syst. Evol. Microbiol.">
        <title>The Global Catalogue of Microorganisms (GCM) 10K type strain sequencing project: providing services to taxonomists for standard genome sequencing and annotation.</title>
        <authorList>
            <consortium name="The Broad Institute Genomics Platform"/>
            <consortium name="The Broad Institute Genome Sequencing Center for Infectious Disease"/>
            <person name="Wu L."/>
            <person name="Ma J."/>
        </authorList>
    </citation>
    <scope>NUCLEOTIDE SEQUENCE [LARGE SCALE GENOMIC DNA]</scope>
    <source>
        <strain evidence="3">JCM 14303</strain>
    </source>
</reference>
<evidence type="ECO:0000313" key="3">
    <source>
        <dbReference type="Proteomes" id="UP001500363"/>
    </source>
</evidence>
<dbReference type="Proteomes" id="UP001500363">
    <property type="component" value="Unassembled WGS sequence"/>
</dbReference>
<feature type="domain" description="AAA+ ATPase" evidence="1">
    <location>
        <begin position="67"/>
        <end position="205"/>
    </location>
</feature>
<protein>
    <submittedName>
        <fullName evidence="2">XRE family transcriptional regulator</fullName>
    </submittedName>
</protein>
<evidence type="ECO:0000259" key="1">
    <source>
        <dbReference type="SMART" id="SM00382"/>
    </source>
</evidence>
<evidence type="ECO:0000313" key="2">
    <source>
        <dbReference type="EMBL" id="GAA1560396.1"/>
    </source>
</evidence>
<accession>A0ABP4NH77</accession>
<proteinExistence type="predicted"/>
<dbReference type="InterPro" id="IPR011990">
    <property type="entry name" value="TPR-like_helical_dom_sf"/>
</dbReference>
<dbReference type="InterPro" id="IPR003593">
    <property type="entry name" value="AAA+_ATPase"/>
</dbReference>
<dbReference type="PANTHER" id="PTHR47691">
    <property type="entry name" value="REGULATOR-RELATED"/>
    <property type="match status" value="1"/>
</dbReference>
<keyword evidence="3" id="KW-1185">Reference proteome</keyword>
<gene>
    <name evidence="2" type="ORF">GCM10009741_76980</name>
</gene>
<dbReference type="EMBL" id="BAAANC010000005">
    <property type="protein sequence ID" value="GAA1560396.1"/>
    <property type="molecule type" value="Genomic_DNA"/>
</dbReference>
<dbReference type="Gene3D" id="1.25.40.10">
    <property type="entry name" value="Tetratricopeptide repeat domain"/>
    <property type="match status" value="1"/>
</dbReference>
<dbReference type="SMART" id="SM00382">
    <property type="entry name" value="AAA"/>
    <property type="match status" value="1"/>
</dbReference>
<name>A0ABP4NH77_9ACTN</name>